<organism evidence="2 3">
    <name type="scientific">Sphingomonas xinjiangensis</name>
    <dbReference type="NCBI Taxonomy" id="643568"/>
    <lineage>
        <taxon>Bacteria</taxon>
        <taxon>Pseudomonadati</taxon>
        <taxon>Pseudomonadota</taxon>
        <taxon>Alphaproteobacteria</taxon>
        <taxon>Sphingomonadales</taxon>
        <taxon>Sphingomonadaceae</taxon>
        <taxon>Sphingomonas</taxon>
    </lineage>
</organism>
<feature type="transmembrane region" description="Helical" evidence="1">
    <location>
        <begin position="298"/>
        <end position="316"/>
    </location>
</feature>
<dbReference type="EMBL" id="JACIJF010000006">
    <property type="protein sequence ID" value="MBB5711251.1"/>
    <property type="molecule type" value="Genomic_DNA"/>
</dbReference>
<keyword evidence="1" id="KW-1133">Transmembrane helix</keyword>
<feature type="transmembrane region" description="Helical" evidence="1">
    <location>
        <begin position="336"/>
        <end position="357"/>
    </location>
</feature>
<reference evidence="2 3" key="1">
    <citation type="submission" date="2020-08" db="EMBL/GenBank/DDBJ databases">
        <title>Genomic Encyclopedia of Type Strains, Phase IV (KMG-IV): sequencing the most valuable type-strain genomes for metagenomic binning, comparative biology and taxonomic classification.</title>
        <authorList>
            <person name="Goeker M."/>
        </authorList>
    </citation>
    <scope>NUCLEOTIDE SEQUENCE [LARGE SCALE GENOMIC DNA]</scope>
    <source>
        <strain evidence="2 3">DSM 26736</strain>
    </source>
</reference>
<feature type="transmembrane region" description="Helical" evidence="1">
    <location>
        <begin position="103"/>
        <end position="123"/>
    </location>
</feature>
<keyword evidence="3" id="KW-1185">Reference proteome</keyword>
<accession>A0A840YQJ1</accession>
<name>A0A840YQJ1_9SPHN</name>
<keyword evidence="1" id="KW-0812">Transmembrane</keyword>
<feature type="transmembrane region" description="Helical" evidence="1">
    <location>
        <begin position="12"/>
        <end position="29"/>
    </location>
</feature>
<evidence type="ECO:0000256" key="1">
    <source>
        <dbReference type="SAM" id="Phobius"/>
    </source>
</evidence>
<feature type="transmembrane region" description="Helical" evidence="1">
    <location>
        <begin position="211"/>
        <end position="233"/>
    </location>
</feature>
<feature type="transmembrane region" description="Helical" evidence="1">
    <location>
        <begin position="273"/>
        <end position="291"/>
    </location>
</feature>
<keyword evidence="1" id="KW-0472">Membrane</keyword>
<proteinExistence type="predicted"/>
<dbReference type="Proteomes" id="UP000527143">
    <property type="component" value="Unassembled WGS sequence"/>
</dbReference>
<dbReference type="RefSeq" id="WP_184087897.1">
    <property type="nucleotide sequence ID" value="NZ_JACIJF010000006.1"/>
</dbReference>
<gene>
    <name evidence="2" type="ORF">FHT02_002492</name>
</gene>
<dbReference type="AlphaFoldDB" id="A0A840YQJ1"/>
<evidence type="ECO:0000313" key="2">
    <source>
        <dbReference type="EMBL" id="MBB5711251.1"/>
    </source>
</evidence>
<comment type="caution">
    <text evidence="2">The sequence shown here is derived from an EMBL/GenBank/DDBJ whole genome shotgun (WGS) entry which is preliminary data.</text>
</comment>
<evidence type="ECO:0000313" key="3">
    <source>
        <dbReference type="Proteomes" id="UP000527143"/>
    </source>
</evidence>
<protein>
    <submittedName>
        <fullName evidence="2">Putative membrane protein</fullName>
    </submittedName>
</protein>
<sequence>MNQDDARLDWRAASLWIAFVLTCFAGWSFKSHCMPGGWRDAEQYTTGCYSDVVPFWFGREVAQGKIPYVQTRMEYPVLTGAQIWAEGALTRTLFGRKAHDGQFLAIVTLANALLAALILRMFLAAGVERRRLWAWAAAPPLILYLGHNWDLAAAALAVVAMMFARAGRLVPAASAAALGAAAKLFPALALPLIGLQALFGRGGWRARLVRAAIVTAAAIAAWGAVNLPVALLAPGNWSEFYRFSQERTGTAGATWDLLANTGLWVTWLDQRNFYATALFFAGFALIVAIGWRRHRDHLWVLFTPVLAWFMLTNKVYSPQFDLWLYPMLLLTAPRLLPVALFALGDVAAYFAEFWFFAGMEGAWPATTPMHIAYAAGFRGAAMLWIIADCVLRRAPHWTGSEPSLRAQP</sequence>
<feature type="transmembrane region" description="Helical" evidence="1">
    <location>
        <begin position="176"/>
        <end position="199"/>
    </location>
</feature>
<feature type="transmembrane region" description="Helical" evidence="1">
    <location>
        <begin position="144"/>
        <end position="164"/>
    </location>
</feature>